<dbReference type="PANTHER" id="PTHR10921">
    <property type="entry name" value="NUCLEAR DISTRIBUTION PROTEIN NUDE HOMOLOG 1"/>
    <property type="match status" value="1"/>
</dbReference>
<keyword evidence="6" id="KW-0206">Cytoskeleton</keyword>
<feature type="region of interest" description="Disordered" evidence="8">
    <location>
        <begin position="216"/>
        <end position="551"/>
    </location>
</feature>
<organism evidence="10 11">
    <name type="scientific">Polychaeton citri CBS 116435</name>
    <dbReference type="NCBI Taxonomy" id="1314669"/>
    <lineage>
        <taxon>Eukaryota</taxon>
        <taxon>Fungi</taxon>
        <taxon>Dikarya</taxon>
        <taxon>Ascomycota</taxon>
        <taxon>Pezizomycotina</taxon>
        <taxon>Dothideomycetes</taxon>
        <taxon>Dothideomycetidae</taxon>
        <taxon>Capnodiales</taxon>
        <taxon>Capnodiaceae</taxon>
        <taxon>Polychaeton</taxon>
    </lineage>
</organism>
<dbReference type="GO" id="GO:0007020">
    <property type="term" value="P:microtubule nucleation"/>
    <property type="evidence" value="ECO:0007669"/>
    <property type="project" value="TreeGrafter"/>
</dbReference>
<sequence length="670" mass="72350">MTSSPLRLGASLEEELDYYKRQYEQLEQDLADFQSSSKDLEAQLEADIEAAEKNERKLKAENEKLRFEADEWKAKNKSAREESNRSQNVLQREITTLRDEKRGLELRLRDVEVVNDDYERQARNTEVSLEDLEGKYNSAIEKGVMLEEEVKLGEQEREELRIASQRLRDELGDLRVESEITLEKLRLAEQTAERLRSQRKPSALAVDNLRIASPEVASEASAVTQPSPTASTPPPKSDSASEAPTPPSPPLSDVPNGVKRDPQTPTLERKRRSLILDASATPRPSGVHGSRAMTAARHARGPSANSVSTQDSARLRASRLSAVRSHPHNATPPDSGLPRSESLYHVRNLRSRMQKIEERVHAARSKHLPASSQRSRGSPLVSATSTPRNGSALSGQIPSSVTLRRASKRPSMSRTESYATSIAEGDSSSVTREGDGPVGTPASNSSVSAARRSSHVKRLSFGIPRPTSAMDRAPSALERPSSRTMERPPSALDRPPSVLDSMGSRPSSRQSLAGPNGRNSALGNRASRSSIGNGFATVHATPRRTLHRPSASVSELRYRAVADGAAAATAAAAAATGASPASPTYSRQGTALPGSSGSALPTKRDSIGGGSSQPNTTAAGPPAGRTVKMRASTTSMGPPPARRKTLQRTTQELKPQRHTRDASEDLGETY</sequence>
<evidence type="ECO:0000256" key="2">
    <source>
        <dbReference type="ARBA" id="ARBA00007429"/>
    </source>
</evidence>
<evidence type="ECO:0000313" key="10">
    <source>
        <dbReference type="EMBL" id="KAF2721157.1"/>
    </source>
</evidence>
<evidence type="ECO:0000256" key="6">
    <source>
        <dbReference type="ARBA" id="ARBA00023212"/>
    </source>
</evidence>
<feature type="compositionally biased region" description="Low complexity" evidence="8">
    <location>
        <begin position="442"/>
        <end position="451"/>
    </location>
</feature>
<dbReference type="InterPro" id="IPR033494">
    <property type="entry name" value="NUDE"/>
</dbReference>
<evidence type="ECO:0000256" key="8">
    <source>
        <dbReference type="SAM" id="MobiDB-lite"/>
    </source>
</evidence>
<proteinExistence type="inferred from homology"/>
<feature type="region of interest" description="Disordered" evidence="8">
    <location>
        <begin position="572"/>
        <end position="670"/>
    </location>
</feature>
<comment type="subcellular location">
    <subcellularLocation>
        <location evidence="1">Cytoplasm</location>
        <location evidence="1">Cytoskeleton</location>
    </subcellularLocation>
</comment>
<feature type="coiled-coil region" evidence="7">
    <location>
        <begin position="9"/>
        <end position="177"/>
    </location>
</feature>
<dbReference type="AlphaFoldDB" id="A0A9P4Q5W6"/>
<evidence type="ECO:0000256" key="4">
    <source>
        <dbReference type="ARBA" id="ARBA00022701"/>
    </source>
</evidence>
<dbReference type="PANTHER" id="PTHR10921:SF1">
    <property type="entry name" value="NUCLEAR DISTRIBUTION PROTEIN NUDE HOMOLOG"/>
    <property type="match status" value="1"/>
</dbReference>
<accession>A0A9P4Q5W6</accession>
<dbReference type="GO" id="GO:0007059">
    <property type="term" value="P:chromosome segregation"/>
    <property type="evidence" value="ECO:0007669"/>
    <property type="project" value="TreeGrafter"/>
</dbReference>
<feature type="compositionally biased region" description="Low complexity" evidence="8">
    <location>
        <begin position="572"/>
        <end position="583"/>
    </location>
</feature>
<evidence type="ECO:0000256" key="5">
    <source>
        <dbReference type="ARBA" id="ARBA00023054"/>
    </source>
</evidence>
<dbReference type="GO" id="GO:0005874">
    <property type="term" value="C:microtubule"/>
    <property type="evidence" value="ECO:0007669"/>
    <property type="project" value="UniProtKB-KW"/>
</dbReference>
<dbReference type="Proteomes" id="UP000799441">
    <property type="component" value="Unassembled WGS sequence"/>
</dbReference>
<evidence type="ECO:0000313" key="11">
    <source>
        <dbReference type="Proteomes" id="UP000799441"/>
    </source>
</evidence>
<dbReference type="GO" id="GO:0008017">
    <property type="term" value="F:microtubule binding"/>
    <property type="evidence" value="ECO:0007669"/>
    <property type="project" value="InterPro"/>
</dbReference>
<evidence type="ECO:0000259" key="9">
    <source>
        <dbReference type="Pfam" id="PF04880"/>
    </source>
</evidence>
<dbReference type="Pfam" id="PF04880">
    <property type="entry name" value="NUDE_C"/>
    <property type="match status" value="1"/>
</dbReference>
<dbReference type="GO" id="GO:0000776">
    <property type="term" value="C:kinetochore"/>
    <property type="evidence" value="ECO:0007669"/>
    <property type="project" value="TreeGrafter"/>
</dbReference>
<feature type="compositionally biased region" description="Polar residues" evidence="8">
    <location>
        <begin position="504"/>
        <end position="532"/>
    </location>
</feature>
<protein>
    <recommendedName>
        <fullName evidence="9">NUDE domain-containing protein</fullName>
    </recommendedName>
</protein>
<feature type="compositionally biased region" description="Basic and acidic residues" evidence="8">
    <location>
        <begin position="654"/>
        <end position="663"/>
    </location>
</feature>
<keyword evidence="5 7" id="KW-0175">Coiled coil</keyword>
<evidence type="ECO:0000256" key="1">
    <source>
        <dbReference type="ARBA" id="ARBA00004245"/>
    </source>
</evidence>
<feature type="compositionally biased region" description="Polar residues" evidence="8">
    <location>
        <begin position="410"/>
        <end position="431"/>
    </location>
</feature>
<dbReference type="GO" id="GO:0047496">
    <property type="term" value="P:vesicle transport along microtubule"/>
    <property type="evidence" value="ECO:0007669"/>
    <property type="project" value="TreeGrafter"/>
</dbReference>
<dbReference type="GO" id="GO:0051642">
    <property type="term" value="P:centrosome localization"/>
    <property type="evidence" value="ECO:0007669"/>
    <property type="project" value="TreeGrafter"/>
</dbReference>
<dbReference type="GO" id="GO:0000132">
    <property type="term" value="P:establishment of mitotic spindle orientation"/>
    <property type="evidence" value="ECO:0007669"/>
    <property type="project" value="TreeGrafter"/>
</dbReference>
<gene>
    <name evidence="10" type="ORF">K431DRAFT_285197</name>
</gene>
<dbReference type="GO" id="GO:0005871">
    <property type="term" value="C:kinesin complex"/>
    <property type="evidence" value="ECO:0007669"/>
    <property type="project" value="TreeGrafter"/>
</dbReference>
<feature type="compositionally biased region" description="Polar residues" evidence="8">
    <location>
        <begin position="370"/>
        <end position="402"/>
    </location>
</feature>
<keyword evidence="4" id="KW-0493">Microtubule</keyword>
<dbReference type="Gene3D" id="6.10.250.1080">
    <property type="match status" value="1"/>
</dbReference>
<dbReference type="InterPro" id="IPR006964">
    <property type="entry name" value="NUDE_dom"/>
</dbReference>
<dbReference type="OrthoDB" id="5877028at2759"/>
<feature type="compositionally biased region" description="Low complexity" evidence="8">
    <location>
        <begin position="216"/>
        <end position="230"/>
    </location>
</feature>
<comment type="caution">
    <text evidence="10">The sequence shown here is derived from an EMBL/GenBank/DDBJ whole genome shotgun (WGS) entry which is preliminary data.</text>
</comment>
<keyword evidence="3" id="KW-0963">Cytoplasm</keyword>
<comment type="similarity">
    <text evidence="2">Belongs to the nudE family.</text>
</comment>
<reference evidence="10" key="1">
    <citation type="journal article" date="2020" name="Stud. Mycol.">
        <title>101 Dothideomycetes genomes: a test case for predicting lifestyles and emergence of pathogens.</title>
        <authorList>
            <person name="Haridas S."/>
            <person name="Albert R."/>
            <person name="Binder M."/>
            <person name="Bloem J."/>
            <person name="Labutti K."/>
            <person name="Salamov A."/>
            <person name="Andreopoulos B."/>
            <person name="Baker S."/>
            <person name="Barry K."/>
            <person name="Bills G."/>
            <person name="Bluhm B."/>
            <person name="Cannon C."/>
            <person name="Castanera R."/>
            <person name="Culley D."/>
            <person name="Daum C."/>
            <person name="Ezra D."/>
            <person name="Gonzalez J."/>
            <person name="Henrissat B."/>
            <person name="Kuo A."/>
            <person name="Liang C."/>
            <person name="Lipzen A."/>
            <person name="Lutzoni F."/>
            <person name="Magnuson J."/>
            <person name="Mondo S."/>
            <person name="Nolan M."/>
            <person name="Ohm R."/>
            <person name="Pangilinan J."/>
            <person name="Park H.-J."/>
            <person name="Ramirez L."/>
            <person name="Alfaro M."/>
            <person name="Sun H."/>
            <person name="Tritt A."/>
            <person name="Yoshinaga Y."/>
            <person name="Zwiers L.-H."/>
            <person name="Turgeon B."/>
            <person name="Goodwin S."/>
            <person name="Spatafora J."/>
            <person name="Crous P."/>
            <person name="Grigoriev I."/>
        </authorList>
    </citation>
    <scope>NUCLEOTIDE SEQUENCE</scope>
    <source>
        <strain evidence="10">CBS 116435</strain>
    </source>
</reference>
<dbReference type="EMBL" id="MU003793">
    <property type="protein sequence ID" value="KAF2721157.1"/>
    <property type="molecule type" value="Genomic_DNA"/>
</dbReference>
<feature type="compositionally biased region" description="Polar residues" evidence="8">
    <location>
        <begin position="584"/>
        <end position="599"/>
    </location>
</feature>
<name>A0A9P4Q5W6_9PEZI</name>
<evidence type="ECO:0000256" key="3">
    <source>
        <dbReference type="ARBA" id="ARBA00022490"/>
    </source>
</evidence>
<feature type="domain" description="NUDE" evidence="9">
    <location>
        <begin position="128"/>
        <end position="305"/>
    </location>
</feature>
<evidence type="ECO:0000256" key="7">
    <source>
        <dbReference type="SAM" id="Coils"/>
    </source>
</evidence>
<keyword evidence="11" id="KW-1185">Reference proteome</keyword>